<proteinExistence type="predicted"/>
<dbReference type="PATRIC" id="fig|1068978.7.peg.3534"/>
<name>A0A076MRV4_AMYME</name>
<evidence type="ECO:0000313" key="3">
    <source>
        <dbReference type="Proteomes" id="UP000062973"/>
    </source>
</evidence>
<dbReference type="OrthoDB" id="9799092at2"/>
<dbReference type="EMBL" id="CP009110">
    <property type="protein sequence ID" value="AIJ23399.1"/>
    <property type="molecule type" value="Genomic_DNA"/>
</dbReference>
<keyword evidence="3" id="KW-1185">Reference proteome</keyword>
<evidence type="ECO:0000313" key="2">
    <source>
        <dbReference type="EMBL" id="AIJ23399.1"/>
    </source>
</evidence>
<dbReference type="InterPro" id="IPR043519">
    <property type="entry name" value="NT_sf"/>
</dbReference>
<evidence type="ECO:0008006" key="4">
    <source>
        <dbReference type="Google" id="ProtNLM"/>
    </source>
</evidence>
<accession>A0A076MRV4</accession>
<dbReference type="RefSeq" id="WP_017982234.1">
    <property type="nucleotide sequence ID" value="NZ_AQUL01000001.1"/>
</dbReference>
<dbReference type="AlphaFoldDB" id="A0A076MRV4"/>
<dbReference type="STRING" id="1068978.AMETH_3307"/>
<dbReference type="HOGENOM" id="CLU_086407_1_0_11"/>
<protein>
    <recommendedName>
        <fullName evidence="4">GrpB family protein</fullName>
    </recommendedName>
</protein>
<dbReference type="Pfam" id="PF04229">
    <property type="entry name" value="GrpB"/>
    <property type="match status" value="1"/>
</dbReference>
<dbReference type="PANTHER" id="PTHR34822:SF1">
    <property type="entry name" value="GRPB FAMILY PROTEIN"/>
    <property type="match status" value="1"/>
</dbReference>
<organism evidence="2 3">
    <name type="scientific">Amycolatopsis methanolica 239</name>
    <dbReference type="NCBI Taxonomy" id="1068978"/>
    <lineage>
        <taxon>Bacteria</taxon>
        <taxon>Bacillati</taxon>
        <taxon>Actinomycetota</taxon>
        <taxon>Actinomycetes</taxon>
        <taxon>Pseudonocardiales</taxon>
        <taxon>Pseudonocardiaceae</taxon>
        <taxon>Amycolatopsis</taxon>
        <taxon>Amycolatopsis methanolica group</taxon>
    </lineage>
</organism>
<dbReference type="Gene3D" id="3.30.460.10">
    <property type="entry name" value="Beta Polymerase, domain 2"/>
    <property type="match status" value="1"/>
</dbReference>
<dbReference type="SUPFAM" id="SSF81301">
    <property type="entry name" value="Nucleotidyltransferase"/>
    <property type="match status" value="1"/>
</dbReference>
<dbReference type="PANTHER" id="PTHR34822">
    <property type="entry name" value="GRPB DOMAIN PROTEIN (AFU_ORTHOLOGUE AFUA_1G01530)"/>
    <property type="match status" value="1"/>
</dbReference>
<reference evidence="2 3" key="1">
    <citation type="submission" date="2014-07" db="EMBL/GenBank/DDBJ databases">
        <title>Whole Genome Sequence of the Amycolatopsis methanolica 239.</title>
        <authorList>
            <person name="Tang B."/>
        </authorList>
    </citation>
    <scope>NUCLEOTIDE SEQUENCE [LARGE SCALE GENOMIC DNA]</scope>
    <source>
        <strain evidence="2 3">239</strain>
    </source>
</reference>
<dbReference type="InterPro" id="IPR007344">
    <property type="entry name" value="GrpB/CoaE"/>
</dbReference>
<dbReference type="eggNOG" id="COG2320">
    <property type="taxonomic scope" value="Bacteria"/>
</dbReference>
<sequence>MATFAEITRHHDPDPDENPWVHGPPAPAPVRIEPYDPDWPRRYRNLAAGIRTALGPAALDLEHVGSTSVAGLAAKDVIDVDLTVADPRAEHTYVPPLERLGYVLAIREPSFHEHRCLTLAEPRVNLHVYGPDCPEAIRHRLFRDWLRTHPDDRERYREAKLAAVPGGGTVMDYNARKQQTIRDIYDRLFRAAGML</sequence>
<gene>
    <name evidence="2" type="ORF">AMETH_3307</name>
</gene>
<dbReference type="Proteomes" id="UP000062973">
    <property type="component" value="Chromosome"/>
</dbReference>
<evidence type="ECO:0000256" key="1">
    <source>
        <dbReference type="SAM" id="MobiDB-lite"/>
    </source>
</evidence>
<dbReference type="KEGG" id="amq:AMETH_3307"/>
<feature type="region of interest" description="Disordered" evidence="1">
    <location>
        <begin position="1"/>
        <end position="32"/>
    </location>
</feature>